<dbReference type="InterPro" id="IPR052544">
    <property type="entry name" value="Bacteriocin_Proc_Enz"/>
</dbReference>
<dbReference type="CDD" id="cd02142">
    <property type="entry name" value="McbC_SagB-like_oxidoreductase"/>
    <property type="match status" value="1"/>
</dbReference>
<dbReference type="AlphaFoldDB" id="I2CMF2"/>
<name>I2CMF2_9ACTN</name>
<evidence type="ECO:0000256" key="1">
    <source>
        <dbReference type="SAM" id="MobiDB-lite"/>
    </source>
</evidence>
<dbReference type="PANTHER" id="PTHR43745">
    <property type="entry name" value="NITROREDUCTASE MJ1384-RELATED"/>
    <property type="match status" value="1"/>
</dbReference>
<proteinExistence type="predicted"/>
<dbReference type="PANTHER" id="PTHR43745:SF2">
    <property type="entry name" value="NITROREDUCTASE MJ1384-RELATED"/>
    <property type="match status" value="1"/>
</dbReference>
<dbReference type="NCBIfam" id="TIGR03605">
    <property type="entry name" value="antibiot_sagB"/>
    <property type="match status" value="1"/>
</dbReference>
<dbReference type="InterPro" id="IPR000415">
    <property type="entry name" value="Nitroreductase-like"/>
</dbReference>
<dbReference type="SUPFAM" id="SSF55469">
    <property type="entry name" value="FMN-dependent nitroreductase-like"/>
    <property type="match status" value="1"/>
</dbReference>
<dbReference type="Gene3D" id="3.40.109.10">
    <property type="entry name" value="NADH Oxidase"/>
    <property type="match status" value="1"/>
</dbReference>
<accession>I2CMF2</accession>
<dbReference type="GO" id="GO:0016491">
    <property type="term" value="F:oxidoreductase activity"/>
    <property type="evidence" value="ECO:0007669"/>
    <property type="project" value="InterPro"/>
</dbReference>
<organism evidence="3">
    <name type="scientific">Streptomyces nobilis</name>
    <dbReference type="NCBI Taxonomy" id="66901"/>
    <lineage>
        <taxon>Bacteria</taxon>
        <taxon>Bacillati</taxon>
        <taxon>Actinomycetota</taxon>
        <taxon>Actinomycetes</taxon>
        <taxon>Kitasatosporales</taxon>
        <taxon>Streptomycetaceae</taxon>
        <taxon>Streptomyces</taxon>
    </lineage>
</organism>
<feature type="region of interest" description="Disordered" evidence="1">
    <location>
        <begin position="252"/>
        <end position="282"/>
    </location>
</feature>
<feature type="region of interest" description="Disordered" evidence="1">
    <location>
        <begin position="127"/>
        <end position="156"/>
    </location>
</feature>
<dbReference type="InterPro" id="IPR029479">
    <property type="entry name" value="Nitroreductase"/>
</dbReference>
<reference evidence="3" key="2">
    <citation type="journal article" date="2012" name="ACS Chem. Biol.">
        <title>Analysis of YM-216391 Biosynthetic Gene Cluster and Improvement of the Cyclopeptide Production in a Heterologous Host.</title>
        <authorList>
            <person name="Jian X.H."/>
            <person name="Pan H.X."/>
            <person name="Ning T.T."/>
            <person name="Shi Y.Y."/>
            <person name="Chen Y.S."/>
            <person name="Li Y."/>
            <person name="Zeng X.W."/>
            <person name="Xu J."/>
            <person name="Tang G.L."/>
        </authorList>
    </citation>
    <scope>NUCLEOTIDE SEQUENCE</scope>
    <source>
        <strain evidence="3">JCM 4274</strain>
    </source>
</reference>
<dbReference type="EMBL" id="JN411915">
    <property type="protein sequence ID" value="AFJ68085.1"/>
    <property type="molecule type" value="Genomic_DNA"/>
</dbReference>
<evidence type="ECO:0000313" key="3">
    <source>
        <dbReference type="EMBL" id="AFJ68085.1"/>
    </source>
</evidence>
<sequence>MTSASFALVGFDPGRSAVPQGARPEHFAGARCPVETTVGALRDRLADLAAASRTACVVALLDADDTMEAVRMRGALNEAVLTSESLLVPCVVTDPWTAYLGPWMKPPSTPCLGCFAPDLLPAGDGFRLDEVRHPPAGPGRGAHGRTTASDDGPAKPDELAALALGEAFGTLRHGLAGSPDRSVWGRVLSLHLRANGTAVRESWRVPRDPDCRWCGTPVCPGAPPLPRLSRILHENSKLHDHFKERDAINSAYATEPVPRPSGNATASADRAKAPGTAHPLPDVRATRSLPLEEAITRRRSRRRFGLSALTLDELSALLHYSSGVTGWATTTSGGRVPLRAAPSGGALYPLDVYAYVRRVSGLPRGLYRYDPTAHALVGTGRPADAGEALSAHSAHGGVLDDAAVVVLLAASFRRVQAKYLERGYRIALMEAGHIAQNLQLVAAARQLRACGVTGFVDDVVNGVLGVAPRGESQALYLLALGRAPATATGGQP</sequence>
<dbReference type="InterPro" id="IPR020051">
    <property type="entry name" value="SagB-type_dehydrogenase"/>
</dbReference>
<dbReference type="Pfam" id="PF00881">
    <property type="entry name" value="Nitroreductase"/>
    <property type="match status" value="1"/>
</dbReference>
<dbReference type="SMR" id="I2CMF2"/>
<evidence type="ECO:0000259" key="2">
    <source>
        <dbReference type="Pfam" id="PF00881"/>
    </source>
</evidence>
<feature type="domain" description="Nitroreductase" evidence="2">
    <location>
        <begin position="295"/>
        <end position="481"/>
    </location>
</feature>
<protein>
    <submittedName>
        <fullName evidence="3">Cyclodehydratase-oxidoreductase</fullName>
    </submittedName>
</protein>
<dbReference type="Gene3D" id="3.40.50.720">
    <property type="entry name" value="NAD(P)-binding Rossmann-like Domain"/>
    <property type="match status" value="1"/>
</dbReference>
<reference evidence="3" key="1">
    <citation type="submission" date="2011-07" db="EMBL/GenBank/DDBJ databases">
        <authorList>
            <person name="Jian X."/>
            <person name="Pan H."/>
            <person name="Tang G."/>
        </authorList>
    </citation>
    <scope>NUCLEOTIDE SEQUENCE</scope>
    <source>
        <strain evidence="3">JCM 4274</strain>
    </source>
</reference>